<protein>
    <submittedName>
        <fullName evidence="1">Uncharacterized protein</fullName>
    </submittedName>
</protein>
<gene>
    <name evidence="1" type="ORF">BO66DRAFT_85877</name>
</gene>
<organism evidence="1 2">
    <name type="scientific">Aspergillus aculeatinus CBS 121060</name>
    <dbReference type="NCBI Taxonomy" id="1448322"/>
    <lineage>
        <taxon>Eukaryota</taxon>
        <taxon>Fungi</taxon>
        <taxon>Dikarya</taxon>
        <taxon>Ascomycota</taxon>
        <taxon>Pezizomycotina</taxon>
        <taxon>Eurotiomycetes</taxon>
        <taxon>Eurotiomycetidae</taxon>
        <taxon>Eurotiales</taxon>
        <taxon>Aspergillaceae</taxon>
        <taxon>Aspergillus</taxon>
        <taxon>Aspergillus subgen. Circumdati</taxon>
    </lineage>
</organism>
<dbReference type="Proteomes" id="UP000249661">
    <property type="component" value="Unassembled WGS sequence"/>
</dbReference>
<dbReference type="EMBL" id="KZ824955">
    <property type="protein sequence ID" value="RAH70303.1"/>
    <property type="molecule type" value="Genomic_DNA"/>
</dbReference>
<reference evidence="1" key="1">
    <citation type="submission" date="2018-02" db="EMBL/GenBank/DDBJ databases">
        <title>The genomes of Aspergillus section Nigri reveals drivers in fungal speciation.</title>
        <authorList>
            <consortium name="DOE Joint Genome Institute"/>
            <person name="Vesth T.C."/>
            <person name="Nybo J."/>
            <person name="Theobald S."/>
            <person name="Brandl J."/>
            <person name="Frisvad J.C."/>
            <person name="Nielsen K.F."/>
            <person name="Lyhne E.K."/>
            <person name="Kogle M.E."/>
            <person name="Kuo A."/>
            <person name="Riley R."/>
            <person name="Clum A."/>
            <person name="Nolan M."/>
            <person name="Lipzen A."/>
            <person name="Salamov A."/>
            <person name="Henrissat B."/>
            <person name="Wiebenga A."/>
            <person name="De vries R.P."/>
            <person name="Grigoriev I.V."/>
            <person name="Mortensen U.H."/>
            <person name="Andersen M.R."/>
            <person name="Baker S.E."/>
        </authorList>
    </citation>
    <scope>NUCLEOTIDE SEQUENCE</scope>
    <source>
        <strain evidence="1">CBS 121060</strain>
    </source>
</reference>
<accession>A0ACD1HA48</accession>
<proteinExistence type="predicted"/>
<sequence length="561" mass="62131">MGEPNPSDPSYQCSTTSTNSSSSSSTLTISTTLVTRCRTLLAELTALQSLLAQTQRNPQIVEVRSLRSSVLSELRMLEKLDAQVQEATAAAAAAAVAAPEQDDAGGKHGDGDGDDEVRARLTHALRSSNLPFYEAVWAIAKGSCSGLVAFGKRFYWGDEVDNSGKGTGISHDGAREQKQKKRSSKDKKKSVFVDIVADDGEEWVKVSTISETRLLFEMAKKGWEADDSEDEAPRTVLRNHEDGMGTDDEDEEDDDDDEIELVKLASDMRKAANVTRVRYRRPRLRFVIPKIEEGSSPEVDGLLKVIRGYGIDVTCGENVYSSQSETTQAEALERLLPKPFKHFTSTLNMDCTLLLAAVSDLSHYKDISTSPIHHKAINRQIEVEHSRPLLPTELWPAMVGRDLVCTEEAAQRMQEIVNIIGTETEKQRMRILMCHDSFAECTPEGLREAYQKLSDYEIPADWRLPVVTVNAKPTIASAKDLARLPPVYEKVEQVLSDINHSVFLYGWAAGVMTISSNRTVVKQIESIVERNRGVDDSLEGPSIWVCDTARSLIGKEKGRKD</sequence>
<evidence type="ECO:0000313" key="1">
    <source>
        <dbReference type="EMBL" id="RAH70303.1"/>
    </source>
</evidence>
<keyword evidence="2" id="KW-1185">Reference proteome</keyword>
<name>A0ACD1HA48_9EURO</name>
<evidence type="ECO:0000313" key="2">
    <source>
        <dbReference type="Proteomes" id="UP000249661"/>
    </source>
</evidence>